<dbReference type="Proteomes" id="UP000502823">
    <property type="component" value="Unassembled WGS sequence"/>
</dbReference>
<dbReference type="GO" id="GO:0008270">
    <property type="term" value="F:zinc ion binding"/>
    <property type="evidence" value="ECO:0007669"/>
    <property type="project" value="UniProtKB-KW"/>
</dbReference>
<feature type="region of interest" description="Disordered" evidence="5">
    <location>
        <begin position="1133"/>
        <end position="1215"/>
    </location>
</feature>
<feature type="compositionally biased region" description="Polar residues" evidence="5">
    <location>
        <begin position="1179"/>
        <end position="1201"/>
    </location>
</feature>
<dbReference type="EMBL" id="BLKM01000550">
    <property type="protein sequence ID" value="GFG35502.1"/>
    <property type="molecule type" value="Genomic_DNA"/>
</dbReference>
<dbReference type="InParanoid" id="A0A6L2PWA6"/>
<proteinExistence type="predicted"/>
<feature type="domain" description="MYND-type" evidence="6">
    <location>
        <begin position="1220"/>
        <end position="1270"/>
    </location>
</feature>
<sequence>MFESAVVLSYQQSELWFLTCALYTVLCYQQVFFYVTQHCVNKCCSPGAGAIHTYVKDVVSVSRFHQLLSNIPVDALPIHKQTPSFVRLFGSSLVAGNITKMFGTLPLHLRAAGSLLRLLERWLVARPESTSDKASWHVPDSWRHGKQLLAGHFEIFLKRTWDTQLFSLLDVSSRDISWWNTVPEDNRITKVQEHHGKLRHIIAELSKGSDIALFNCIGIMSKEIFSHHIVTSCPRGKFRILNRDTVTLMFMSALCRGLYLVENTTAFHPFSQVIISFSNAAFSHAFWYGERGMQTQLCNLEAKHICKYNLIQNTCLNSVVLYVIFLLSAIDLNSKFYDTLYGRITWMSRITLTRLPWNIPLFANWLEVLLIQIYKFERFFIPLCHFPLRRNIISLVECVYRKVAEAEFLVKACIIIVDGIRKRQTQEASRCHGPRMLLYTIIPRLSHMMQFLQTDAYTVLQVILNAGWDKEEREDGASCLLVDNRIKVDLAAWNSVPDINDFYNGNFRNINYWISDAEWPDVRGGEQFFTEAYEMLKNYELGCKTHVEMKDPYNFSLFTECAKSRHLNFTIESDNPEQYVIVFGALFGLLEEDGWVSPLAANKFIAPIVFIFSVYNVNLYLTDDQKKAFEQFVKLAAVYYVAACVLGDMWQCKIPGQNALAQLQRNEAYAVMADTGARLCALTQSSTGIAECPPARYFQDAAAEIQNCSKDTHLSIEEAMVLLERFEKHASKKADVNTDDALTVVKVPLLVEEMRGPSVGINWLKYLENKRLHLLQLVCAEQFRVTQSYVKSSCASQVELFPLHDVLEHRLVEEMAAMQKCLELGELYYGPAYGLCRLLAHRFTWIQQSFIRWKQRKHELQRPLLPLDMKDLHFTAVHIHIRMLAALIPLQALFCTYVSEYQTTHPIGQMTTAMFSEWTDAARVWCLQDEGNSLGNCLREYTKSLKEMGCSYIEQMLVHCNEVWVVAPFCADPEASVEFGSIEHGQQIVTTFTQLFLMCGFAILLQKPGIVWDVTCRLEEKLVLVTMVLRRVEVDKDHGHQLWPKTRQLLKKELRSVWSTLLDIRKAVHMPAHDVQFPGWFGNSSHIWRQFFVLFVSSKYRNILQKIAFSEFINTKDPDSDYASSIELQNEHVNETKKSKAGNKFVSPVCGPDVHRNRNTASKSNTPEKTANRCDVTENKSPNSMQAKENQNQSKQHLSDASSKQSTGTGSGTPSNHKICTYCKSVESERRTYKKCSLCKKEKWHHPRFYCSKECQVKDWKAKHNMEHKCAEVLE</sequence>
<evidence type="ECO:0000256" key="5">
    <source>
        <dbReference type="SAM" id="MobiDB-lite"/>
    </source>
</evidence>
<dbReference type="Gene3D" id="6.10.140.2220">
    <property type="match status" value="1"/>
</dbReference>
<evidence type="ECO:0000256" key="1">
    <source>
        <dbReference type="ARBA" id="ARBA00022723"/>
    </source>
</evidence>
<evidence type="ECO:0000256" key="3">
    <source>
        <dbReference type="ARBA" id="ARBA00022833"/>
    </source>
</evidence>
<protein>
    <recommendedName>
        <fullName evidence="6">MYND-type domain-containing protein</fullName>
    </recommendedName>
</protein>
<organism evidence="7 8">
    <name type="scientific">Coptotermes formosanus</name>
    <name type="common">Formosan subterranean termite</name>
    <dbReference type="NCBI Taxonomy" id="36987"/>
    <lineage>
        <taxon>Eukaryota</taxon>
        <taxon>Metazoa</taxon>
        <taxon>Ecdysozoa</taxon>
        <taxon>Arthropoda</taxon>
        <taxon>Hexapoda</taxon>
        <taxon>Insecta</taxon>
        <taxon>Pterygota</taxon>
        <taxon>Neoptera</taxon>
        <taxon>Polyneoptera</taxon>
        <taxon>Dictyoptera</taxon>
        <taxon>Blattodea</taxon>
        <taxon>Blattoidea</taxon>
        <taxon>Termitoidae</taxon>
        <taxon>Rhinotermitidae</taxon>
        <taxon>Coptotermes</taxon>
    </lineage>
</organism>
<gene>
    <name evidence="7" type="ORF">Cfor_09149</name>
</gene>
<dbReference type="PROSITE" id="PS50865">
    <property type="entry name" value="ZF_MYND_2"/>
    <property type="match status" value="1"/>
</dbReference>
<evidence type="ECO:0000313" key="7">
    <source>
        <dbReference type="EMBL" id="GFG35502.1"/>
    </source>
</evidence>
<dbReference type="AlphaFoldDB" id="A0A6L2PWA6"/>
<evidence type="ECO:0000313" key="8">
    <source>
        <dbReference type="Proteomes" id="UP000502823"/>
    </source>
</evidence>
<dbReference type="InterPro" id="IPR002893">
    <property type="entry name" value="Znf_MYND"/>
</dbReference>
<keyword evidence="3" id="KW-0862">Zinc</keyword>
<evidence type="ECO:0000256" key="2">
    <source>
        <dbReference type="ARBA" id="ARBA00022771"/>
    </source>
</evidence>
<comment type="caution">
    <text evidence="7">The sequence shown here is derived from an EMBL/GenBank/DDBJ whole genome shotgun (WGS) entry which is preliminary data.</text>
</comment>
<evidence type="ECO:0000259" key="6">
    <source>
        <dbReference type="PROSITE" id="PS50865"/>
    </source>
</evidence>
<keyword evidence="2 4" id="KW-0863">Zinc-finger</keyword>
<accession>A0A6L2PWA6</accession>
<feature type="compositionally biased region" description="Low complexity" evidence="5">
    <location>
        <begin position="1202"/>
        <end position="1215"/>
    </location>
</feature>
<feature type="compositionally biased region" description="Polar residues" evidence="5">
    <location>
        <begin position="1159"/>
        <end position="1169"/>
    </location>
</feature>
<dbReference type="OrthoDB" id="432970at2759"/>
<name>A0A6L2PWA6_COPFO</name>
<keyword evidence="1" id="KW-0479">Metal-binding</keyword>
<evidence type="ECO:0000256" key="4">
    <source>
        <dbReference type="PROSITE-ProRule" id="PRU00134"/>
    </source>
</evidence>
<reference evidence="8" key="1">
    <citation type="submission" date="2020-01" db="EMBL/GenBank/DDBJ databases">
        <title>Draft genome sequence of the Termite Coptotermes fromosanus.</title>
        <authorList>
            <person name="Itakura S."/>
            <person name="Yosikawa Y."/>
            <person name="Umezawa K."/>
        </authorList>
    </citation>
    <scope>NUCLEOTIDE SEQUENCE [LARGE SCALE GENOMIC DNA]</scope>
</reference>
<keyword evidence="8" id="KW-1185">Reference proteome</keyword>